<dbReference type="PANTHER" id="PTHR45998">
    <property type="entry name" value="SERINE/THREONINE-PROTEIN KINASE 16"/>
    <property type="match status" value="1"/>
</dbReference>
<dbReference type="Pfam" id="PF00069">
    <property type="entry name" value="Pkinase"/>
    <property type="match status" value="1"/>
</dbReference>
<dbReference type="PROSITE" id="PS50011">
    <property type="entry name" value="PROTEIN_KINASE_DOM"/>
    <property type="match status" value="1"/>
</dbReference>
<dbReference type="CDD" id="cd13986">
    <property type="entry name" value="STKc_16"/>
    <property type="match status" value="1"/>
</dbReference>
<evidence type="ECO:0000256" key="4">
    <source>
        <dbReference type="ARBA" id="ARBA00022741"/>
    </source>
</evidence>
<dbReference type="EC" id="2.7.11.1" evidence="1"/>
<evidence type="ECO:0000313" key="12">
    <source>
        <dbReference type="Proteomes" id="UP000694424"/>
    </source>
</evidence>
<dbReference type="SMART" id="SM00220">
    <property type="entry name" value="S_TKc"/>
    <property type="match status" value="1"/>
</dbReference>
<dbReference type="Gene3D" id="1.10.510.10">
    <property type="entry name" value="Transferase(Phosphotransferase) domain 1"/>
    <property type="match status" value="1"/>
</dbReference>
<dbReference type="InterPro" id="IPR000719">
    <property type="entry name" value="Prot_kinase_dom"/>
</dbReference>
<evidence type="ECO:0000256" key="3">
    <source>
        <dbReference type="ARBA" id="ARBA00022679"/>
    </source>
</evidence>
<dbReference type="InterPro" id="IPR008271">
    <property type="entry name" value="Ser/Thr_kinase_AS"/>
</dbReference>
<evidence type="ECO:0000256" key="6">
    <source>
        <dbReference type="ARBA" id="ARBA00022840"/>
    </source>
</evidence>
<dbReference type="GO" id="GO:0005794">
    <property type="term" value="C:Golgi apparatus"/>
    <property type="evidence" value="ECO:0007669"/>
    <property type="project" value="TreeGrafter"/>
</dbReference>
<feature type="compositionally biased region" description="Pro residues" evidence="9">
    <location>
        <begin position="1"/>
        <end position="13"/>
    </location>
</feature>
<keyword evidence="3" id="KW-0808">Transferase</keyword>
<comment type="catalytic activity">
    <reaction evidence="7">
        <text>L-threonyl-[protein] + ATP = O-phospho-L-threonyl-[protein] + ADP + H(+)</text>
        <dbReference type="Rhea" id="RHEA:46608"/>
        <dbReference type="Rhea" id="RHEA-COMP:11060"/>
        <dbReference type="Rhea" id="RHEA-COMP:11605"/>
        <dbReference type="ChEBI" id="CHEBI:15378"/>
        <dbReference type="ChEBI" id="CHEBI:30013"/>
        <dbReference type="ChEBI" id="CHEBI:30616"/>
        <dbReference type="ChEBI" id="CHEBI:61977"/>
        <dbReference type="ChEBI" id="CHEBI:456216"/>
        <dbReference type="EC" id="2.7.11.1"/>
    </reaction>
</comment>
<evidence type="ECO:0000313" key="11">
    <source>
        <dbReference type="Ensembl" id="ENSAOWP00000017703.1"/>
    </source>
</evidence>
<evidence type="ECO:0000256" key="1">
    <source>
        <dbReference type="ARBA" id="ARBA00012513"/>
    </source>
</evidence>
<dbReference type="Ensembl" id="ENSAOWT00000020091.1">
    <property type="protein sequence ID" value="ENSAOWP00000017703.1"/>
    <property type="gene ID" value="ENSAOWG00000012091.1"/>
</dbReference>
<dbReference type="PROSITE" id="PS00108">
    <property type="entry name" value="PROTEIN_KINASE_ST"/>
    <property type="match status" value="1"/>
</dbReference>
<dbReference type="PANTHER" id="PTHR45998:SF2">
    <property type="entry name" value="SERINE_THREONINE-PROTEIN KINASE 16"/>
    <property type="match status" value="1"/>
</dbReference>
<feature type="compositionally biased region" description="Pro residues" evidence="9">
    <location>
        <begin position="37"/>
        <end position="46"/>
    </location>
</feature>
<evidence type="ECO:0000256" key="7">
    <source>
        <dbReference type="ARBA" id="ARBA00047899"/>
    </source>
</evidence>
<name>A0A8B9PYC6_APTOW</name>
<dbReference type="Proteomes" id="UP000694424">
    <property type="component" value="Unplaced"/>
</dbReference>
<evidence type="ECO:0000256" key="2">
    <source>
        <dbReference type="ARBA" id="ARBA00022527"/>
    </source>
</evidence>
<evidence type="ECO:0000259" key="10">
    <source>
        <dbReference type="PROSITE" id="PS50011"/>
    </source>
</evidence>
<sequence length="388" mass="42410">MLVPPSGAPPDTPQTPGSGPRRVQGGMLVPKGCSCPPRVPHSPPPDAWVRPAAGAGGDARARGRGDARAQGMLVPKGCSCSPRAPHSPPPDTWVRPAAGGDARPTAHLAPRRGFSYVDLVEGLRDGRFYALKRILCHDKEDRRAALHEAEMHGLFEHPNILRLEAHCLVEKGTKHEAWLLLPYVQGGTLWSEVEALRDRGASMPERRILRILHGICRGLQAIHGKGYAHRDLKPTNVLLDEDDQAVLMDLGSMNQARIEVNSSQEAMAVQDWAAQRCTISYRAPELFMVQSQCVIDERTDIWSLGCVLYCMMFGEGPFDMIFQKGDSVALAVQNPVAVPPDSRYSAALHRLLSSMLTVNPQERPHITDVLDQLEGLEPAPAGQDTTQI</sequence>
<dbReference type="InterPro" id="IPR052239">
    <property type="entry name" value="Ser/Thr-specific_kinases"/>
</dbReference>
<keyword evidence="5" id="KW-0418">Kinase</keyword>
<protein>
    <recommendedName>
        <fullName evidence="1">non-specific serine/threonine protein kinase</fullName>
        <ecNumber evidence="1">2.7.11.1</ecNumber>
    </recommendedName>
</protein>
<keyword evidence="4" id="KW-0547">Nucleotide-binding</keyword>
<dbReference type="GO" id="GO:0004674">
    <property type="term" value="F:protein serine/threonine kinase activity"/>
    <property type="evidence" value="ECO:0007669"/>
    <property type="project" value="UniProtKB-KW"/>
</dbReference>
<reference evidence="11" key="1">
    <citation type="submission" date="2025-08" db="UniProtKB">
        <authorList>
            <consortium name="Ensembl"/>
        </authorList>
    </citation>
    <scope>IDENTIFICATION</scope>
</reference>
<proteinExistence type="predicted"/>
<feature type="domain" description="Protein kinase" evidence="10">
    <location>
        <begin position="103"/>
        <end position="376"/>
    </location>
</feature>
<dbReference type="Gene3D" id="3.30.200.20">
    <property type="entry name" value="Phosphorylase Kinase, domain 1"/>
    <property type="match status" value="1"/>
</dbReference>
<comment type="catalytic activity">
    <reaction evidence="8">
        <text>L-seryl-[protein] + ATP = O-phospho-L-seryl-[protein] + ADP + H(+)</text>
        <dbReference type="Rhea" id="RHEA:17989"/>
        <dbReference type="Rhea" id="RHEA-COMP:9863"/>
        <dbReference type="Rhea" id="RHEA-COMP:11604"/>
        <dbReference type="ChEBI" id="CHEBI:15378"/>
        <dbReference type="ChEBI" id="CHEBI:29999"/>
        <dbReference type="ChEBI" id="CHEBI:30616"/>
        <dbReference type="ChEBI" id="CHEBI:83421"/>
        <dbReference type="ChEBI" id="CHEBI:456216"/>
        <dbReference type="EC" id="2.7.11.1"/>
    </reaction>
</comment>
<dbReference type="FunFam" id="1.10.510.10:FF:000396">
    <property type="entry name" value="Serine/threonine-protein kinase 16"/>
    <property type="match status" value="1"/>
</dbReference>
<evidence type="ECO:0000256" key="8">
    <source>
        <dbReference type="ARBA" id="ARBA00048679"/>
    </source>
</evidence>
<evidence type="ECO:0000256" key="9">
    <source>
        <dbReference type="SAM" id="MobiDB-lite"/>
    </source>
</evidence>
<reference evidence="11" key="2">
    <citation type="submission" date="2025-09" db="UniProtKB">
        <authorList>
            <consortium name="Ensembl"/>
        </authorList>
    </citation>
    <scope>IDENTIFICATION</scope>
</reference>
<accession>A0A8B9PYC6</accession>
<feature type="region of interest" description="Disordered" evidence="9">
    <location>
        <begin position="1"/>
        <end position="46"/>
    </location>
</feature>
<evidence type="ECO:0000256" key="5">
    <source>
        <dbReference type="ARBA" id="ARBA00022777"/>
    </source>
</evidence>
<dbReference type="SUPFAM" id="SSF56112">
    <property type="entry name" value="Protein kinase-like (PK-like)"/>
    <property type="match status" value="1"/>
</dbReference>
<organism evidence="11 12">
    <name type="scientific">Apteryx owenii</name>
    <name type="common">Little spotted kiwi</name>
    <dbReference type="NCBI Taxonomy" id="8824"/>
    <lineage>
        <taxon>Eukaryota</taxon>
        <taxon>Metazoa</taxon>
        <taxon>Chordata</taxon>
        <taxon>Craniata</taxon>
        <taxon>Vertebrata</taxon>
        <taxon>Euteleostomi</taxon>
        <taxon>Archelosauria</taxon>
        <taxon>Archosauria</taxon>
        <taxon>Dinosauria</taxon>
        <taxon>Saurischia</taxon>
        <taxon>Theropoda</taxon>
        <taxon>Coelurosauria</taxon>
        <taxon>Aves</taxon>
        <taxon>Palaeognathae</taxon>
        <taxon>Apterygiformes</taxon>
        <taxon>Apterygidae</taxon>
        <taxon>Apteryx</taxon>
    </lineage>
</organism>
<dbReference type="AlphaFoldDB" id="A0A8B9PYC6"/>
<keyword evidence="6" id="KW-0067">ATP-binding</keyword>
<keyword evidence="2" id="KW-0723">Serine/threonine-protein kinase</keyword>
<dbReference type="InterPro" id="IPR011009">
    <property type="entry name" value="Kinase-like_dom_sf"/>
</dbReference>
<dbReference type="GO" id="GO:0005524">
    <property type="term" value="F:ATP binding"/>
    <property type="evidence" value="ECO:0007669"/>
    <property type="project" value="UniProtKB-KW"/>
</dbReference>
<keyword evidence="12" id="KW-1185">Reference proteome</keyword>